<comment type="catalytic activity">
    <reaction evidence="16">
        <text>N(4)-(alpha-D-Man-(1-&gt;2)-alpha-D-Man-(1-&gt;2)-alpha-D-Man-(1-&gt;3)-[alpha-D-Man-(1-&gt;2)-alpha-D-Man-(1-&gt;3)-[alpha-D-Man-(1-&gt;2)-alpha-D-Man-(1-&gt;6)]-alpha-D-Man-(1-&gt;6)]-beta-D-Man-(1-&gt;4)-beta-D-GlcNAc-(1-&gt;4)-beta-D-GlcNAc)-L-asparaginyl-[protein] (N-glucan mannose isomer 9A1,2,3B1,2,3) + 4 H2O = N(4)-(alpha-D-Man-(1-&gt;3)-[alpha-D-Man-(1-&gt;3)-[alpha-D-Man-(1-&gt;6)]-alpha-D-Man-(1-&gt;6)]-beta-D-Man-(1-&gt;4)-beta-D-GlcNAc-(1-&gt;4)-beta-D-GlcNAc)-L-asparaginyl-[protein] (N-glucan mannose isomer 5A1,2) + 4 beta-D-mannose</text>
        <dbReference type="Rhea" id="RHEA:56008"/>
        <dbReference type="Rhea" id="RHEA-COMP:14356"/>
        <dbReference type="Rhea" id="RHEA-COMP:14367"/>
        <dbReference type="ChEBI" id="CHEBI:15377"/>
        <dbReference type="ChEBI" id="CHEBI:28563"/>
        <dbReference type="ChEBI" id="CHEBI:59087"/>
        <dbReference type="ChEBI" id="CHEBI:139493"/>
        <dbReference type="EC" id="3.2.1.113"/>
    </reaction>
</comment>
<keyword evidence="7 21" id="KW-0378">Hydrolase</keyword>
<evidence type="ECO:0000256" key="20">
    <source>
        <dbReference type="PIRSR" id="PIRSR601382-3"/>
    </source>
</evidence>
<dbReference type="GO" id="GO:0010498">
    <property type="term" value="P:proteasomal protein catabolic process"/>
    <property type="evidence" value="ECO:0007669"/>
    <property type="project" value="UniProtKB-ARBA"/>
</dbReference>
<organism evidence="22 23">
    <name type="scientific">Glossina brevipalpis</name>
    <dbReference type="NCBI Taxonomy" id="37001"/>
    <lineage>
        <taxon>Eukaryota</taxon>
        <taxon>Metazoa</taxon>
        <taxon>Ecdysozoa</taxon>
        <taxon>Arthropoda</taxon>
        <taxon>Hexapoda</taxon>
        <taxon>Insecta</taxon>
        <taxon>Pterygota</taxon>
        <taxon>Neoptera</taxon>
        <taxon>Endopterygota</taxon>
        <taxon>Diptera</taxon>
        <taxon>Brachycera</taxon>
        <taxon>Muscomorpha</taxon>
        <taxon>Hippoboscoidea</taxon>
        <taxon>Glossinidae</taxon>
        <taxon>Glossina</taxon>
    </lineage>
</organism>
<dbReference type="InterPro" id="IPR001382">
    <property type="entry name" value="Glyco_hydro_47"/>
</dbReference>
<reference evidence="23" key="1">
    <citation type="submission" date="2014-03" db="EMBL/GenBank/DDBJ databases">
        <authorList>
            <person name="Aksoy S."/>
            <person name="Warren W."/>
            <person name="Wilson R.K."/>
        </authorList>
    </citation>
    <scope>NUCLEOTIDE SEQUENCE [LARGE SCALE GENOMIC DNA]</scope>
    <source>
        <strain evidence="23">IAEA</strain>
    </source>
</reference>
<evidence type="ECO:0000256" key="17">
    <source>
        <dbReference type="ARBA" id="ARBA00053655"/>
    </source>
</evidence>
<dbReference type="GO" id="GO:0005975">
    <property type="term" value="P:carbohydrate metabolic process"/>
    <property type="evidence" value="ECO:0007669"/>
    <property type="project" value="InterPro"/>
</dbReference>
<evidence type="ECO:0000256" key="11">
    <source>
        <dbReference type="ARBA" id="ARBA00022989"/>
    </source>
</evidence>
<feature type="binding site" evidence="19">
    <location>
        <position position="547"/>
    </location>
    <ligand>
        <name>Ca(2+)</name>
        <dbReference type="ChEBI" id="CHEBI:29108"/>
    </ligand>
</feature>
<evidence type="ECO:0000256" key="19">
    <source>
        <dbReference type="PIRSR" id="PIRSR601382-2"/>
    </source>
</evidence>
<evidence type="ECO:0000256" key="15">
    <source>
        <dbReference type="ARBA" id="ARBA00047669"/>
    </source>
</evidence>
<feature type="active site" description="Proton donor" evidence="18">
    <location>
        <position position="192"/>
    </location>
</feature>
<keyword evidence="6 19" id="KW-0479">Metal-binding</keyword>
<keyword evidence="5" id="KW-0812">Transmembrane</keyword>
<comment type="cofactor">
    <cofactor evidence="1 19">
        <name>Ca(2+)</name>
        <dbReference type="ChEBI" id="CHEBI:29108"/>
    </cofactor>
</comment>
<dbReference type="SUPFAM" id="SSF48225">
    <property type="entry name" value="Seven-hairpin glycosidases"/>
    <property type="match status" value="1"/>
</dbReference>
<comment type="pathway">
    <text evidence="3">Protein modification; protein glycosylation.</text>
</comment>
<dbReference type="Pfam" id="PF01532">
    <property type="entry name" value="Glyco_hydro_47"/>
    <property type="match status" value="1"/>
</dbReference>
<feature type="active site" evidence="18">
    <location>
        <position position="459"/>
    </location>
</feature>
<dbReference type="AlphaFoldDB" id="A0A1A9W529"/>
<evidence type="ECO:0000256" key="9">
    <source>
        <dbReference type="ARBA" id="ARBA00022837"/>
    </source>
</evidence>
<keyword evidence="8" id="KW-0256">Endoplasmic reticulum</keyword>
<dbReference type="FunFam" id="1.50.10.10:FF:000010">
    <property type="entry name" value="alpha-1,2-Mannosidase"/>
    <property type="match status" value="1"/>
</dbReference>
<feature type="active site" description="Proton donor" evidence="18">
    <location>
        <position position="430"/>
    </location>
</feature>
<reference evidence="22" key="2">
    <citation type="submission" date="2020-05" db="UniProtKB">
        <authorList>
            <consortium name="EnsemblMetazoa"/>
        </authorList>
    </citation>
    <scope>IDENTIFICATION</scope>
    <source>
        <strain evidence="22">IAEA</strain>
    </source>
</reference>
<evidence type="ECO:0000256" key="13">
    <source>
        <dbReference type="ARBA" id="ARBA00023157"/>
    </source>
</evidence>
<dbReference type="Proteomes" id="UP000091820">
    <property type="component" value="Unassembled WGS sequence"/>
</dbReference>
<evidence type="ECO:0000256" key="21">
    <source>
        <dbReference type="RuleBase" id="RU361193"/>
    </source>
</evidence>
<evidence type="ECO:0000256" key="5">
    <source>
        <dbReference type="ARBA" id="ARBA00022692"/>
    </source>
</evidence>
<evidence type="ECO:0000256" key="14">
    <source>
        <dbReference type="ARBA" id="ARBA00023295"/>
    </source>
</evidence>
<name>A0A1A9W529_9MUSC</name>
<evidence type="ECO:0000256" key="1">
    <source>
        <dbReference type="ARBA" id="ARBA00001913"/>
    </source>
</evidence>
<dbReference type="InterPro" id="IPR050749">
    <property type="entry name" value="Glycosyl_Hydrolase_47"/>
</dbReference>
<evidence type="ECO:0000256" key="12">
    <source>
        <dbReference type="ARBA" id="ARBA00023136"/>
    </source>
</evidence>
<dbReference type="PANTHER" id="PTHR11742:SF55">
    <property type="entry name" value="ENDOPLASMIC RETICULUM MANNOSYL-OLIGOSACCHARIDE 1,2-ALPHA-MANNOSIDASE"/>
    <property type="match status" value="1"/>
</dbReference>
<proteinExistence type="inferred from homology"/>
<dbReference type="PRINTS" id="PR00747">
    <property type="entry name" value="GLYHDRLASE47"/>
</dbReference>
<accession>A0A1A9W529</accession>
<dbReference type="PANTHER" id="PTHR11742">
    <property type="entry name" value="MANNOSYL-OLIGOSACCHARIDE ALPHA-1,2-MANNOSIDASE-RELATED"/>
    <property type="match status" value="1"/>
</dbReference>
<evidence type="ECO:0000256" key="8">
    <source>
        <dbReference type="ARBA" id="ARBA00022824"/>
    </source>
</evidence>
<keyword evidence="12" id="KW-0472">Membrane</keyword>
<evidence type="ECO:0000256" key="2">
    <source>
        <dbReference type="ARBA" id="ARBA00004648"/>
    </source>
</evidence>
<evidence type="ECO:0000313" key="22">
    <source>
        <dbReference type="EnsemblMetazoa" id="GBRI006688-PA"/>
    </source>
</evidence>
<dbReference type="STRING" id="37001.A0A1A9W529"/>
<keyword evidence="13 20" id="KW-1015">Disulfide bond</keyword>
<feature type="active site" evidence="18">
    <location>
        <position position="321"/>
    </location>
</feature>
<evidence type="ECO:0000313" key="23">
    <source>
        <dbReference type="Proteomes" id="UP000091820"/>
    </source>
</evidence>
<comment type="subcellular location">
    <subcellularLocation>
        <location evidence="2">Endoplasmic reticulum membrane</location>
        <topology evidence="2">Single-pass type II membrane protein</topology>
    </subcellularLocation>
</comment>
<protein>
    <recommendedName>
        <fullName evidence="21">alpha-1,2-Mannosidase</fullName>
        <ecNumber evidence="21">3.2.1.-</ecNumber>
    </recommendedName>
</protein>
<evidence type="ECO:0000256" key="10">
    <source>
        <dbReference type="ARBA" id="ARBA00022968"/>
    </source>
</evidence>
<comment type="catalytic activity">
    <reaction evidence="15">
        <text>N(4)-(alpha-D-Man-(1-&gt;2)-alpha-D-Man-(1-&gt;2)-alpha-D-Man-(1-&gt;3)-[alpha-D-Man-(1-&gt;3)-[alpha-D-Man-(1-&gt;2)-alpha-D-Man-(1-&gt;6)]-alpha-D-Man-(1-&gt;6)]-beta-D-Man-(1-&gt;4)-beta-D-GlcNAc-(1-&gt;4)-beta-D-GlcNAc)-L-asparaginyl-[protein] (N-glucan mannose isomer 8A1,2,3B1,3) + 3 H2O = N(4)-(alpha-D-Man-(1-&gt;3)-[alpha-D-Man-(1-&gt;3)-[alpha-D-Man-(1-&gt;6)]-alpha-D-Man-(1-&gt;6)]-beta-D-Man-(1-&gt;4)-beta-D-GlcNAc-(1-&gt;4)-beta-D-GlcNAc)-L-asparaginyl-[protein] (N-glucan mannose isomer 5A1,2) + 3 beta-D-mannose</text>
        <dbReference type="Rhea" id="RHEA:56028"/>
        <dbReference type="Rhea" id="RHEA-COMP:14358"/>
        <dbReference type="Rhea" id="RHEA-COMP:14367"/>
        <dbReference type="ChEBI" id="CHEBI:15377"/>
        <dbReference type="ChEBI" id="CHEBI:28563"/>
        <dbReference type="ChEBI" id="CHEBI:59087"/>
        <dbReference type="ChEBI" id="CHEBI:60628"/>
        <dbReference type="EC" id="3.2.1.113"/>
    </reaction>
</comment>
<evidence type="ECO:0000256" key="6">
    <source>
        <dbReference type="ARBA" id="ARBA00022723"/>
    </source>
</evidence>
<dbReference type="EC" id="3.2.1.-" evidence="21"/>
<dbReference type="GO" id="GO:0005789">
    <property type="term" value="C:endoplasmic reticulum membrane"/>
    <property type="evidence" value="ECO:0007669"/>
    <property type="project" value="UniProtKB-SubCell"/>
</dbReference>
<evidence type="ECO:0000256" key="18">
    <source>
        <dbReference type="PIRSR" id="PIRSR601382-1"/>
    </source>
</evidence>
<keyword evidence="9 19" id="KW-0106">Calcium</keyword>
<dbReference type="Gene3D" id="1.50.10.10">
    <property type="match status" value="1"/>
</dbReference>
<keyword evidence="10" id="KW-0735">Signal-anchor</keyword>
<keyword evidence="14 21" id="KW-0326">Glycosidase</keyword>
<sequence length="557" mass="64465">MAEKSTQKSLTFRWHRIITIVRDIATLVTAFLLLMDRYNNSEIHSALIDDDNNLVTRARTLQDDQDEIELVKGNVHVLPGSNGLTIEEFLQSMDITNISPKQHFHGARNKRQLAVVNAFKHAWNNYREYAWGHDNLMPISETFSDWYGLGLTIVDALDTMYIMGLKDEFAEARQWISESFNFTTDRHVNLFEVTIRVLGGLLSTYHLSGDKIFLEKSIELSNRLLPSFLTLSGIPYTDINLADLTTKQAPECPTSEVTSLQMEFRDISRITNVSLYESVIERVNEKVHTQKKINGLVPILIDVDTGKFKKLATISLGARGDSYYEYLLKQWIQTGQKENDFLLTDYIKSIDGVFSKLLRATPRNNHIYIGQLILGLHFEPKMDHFTCFLPGTLLLGHHFGLPDSHMLLAEELLDTCYQIYIQQPTKLAPETTYFAENENDDMNDIYVKPEDNHNLLRPEFVESLYYFYVLTGNRTYQDMGWTIFQAFETYAKVTHGYTSIANLKCISEIIPLDFMETFWLSETLKYFYLLFSDDRKEIDLEKWVFNTEAHPLPIKKN</sequence>
<dbReference type="EnsemblMetazoa" id="GBRI006688-RA">
    <property type="protein sequence ID" value="GBRI006688-PA"/>
    <property type="gene ID" value="GBRI006688"/>
</dbReference>
<dbReference type="InterPro" id="IPR036026">
    <property type="entry name" value="Seven-hairpin_glycosidases"/>
</dbReference>
<evidence type="ECO:0000256" key="7">
    <source>
        <dbReference type="ARBA" id="ARBA00022801"/>
    </source>
</evidence>
<evidence type="ECO:0000256" key="3">
    <source>
        <dbReference type="ARBA" id="ARBA00004922"/>
    </source>
</evidence>
<comment type="function">
    <text evidence="17">Involved in glycoprotein quality control targeting of misfolded glycoproteins for degradation. It primarily trims a single alpha-1,2-linked mannose residue from Man(9)GlcNAc(2) to produce Man(8)GlcNAc(2), but at high enzyme concentrations, as found in the ER quality control compartment (ERQC), it further trims the carbohydrates to Man(5-6)GlcNAc(2).</text>
</comment>
<dbReference type="GO" id="GO:0005509">
    <property type="term" value="F:calcium ion binding"/>
    <property type="evidence" value="ECO:0007669"/>
    <property type="project" value="InterPro"/>
</dbReference>
<evidence type="ECO:0000256" key="16">
    <source>
        <dbReference type="ARBA" id="ARBA00048605"/>
    </source>
</evidence>
<dbReference type="GO" id="GO:0034976">
    <property type="term" value="P:response to endoplasmic reticulum stress"/>
    <property type="evidence" value="ECO:0007669"/>
    <property type="project" value="UniProtKB-ARBA"/>
</dbReference>
<dbReference type="InterPro" id="IPR012341">
    <property type="entry name" value="6hp_glycosidase-like_sf"/>
</dbReference>
<feature type="disulfide bond" evidence="20">
    <location>
        <begin position="387"/>
        <end position="416"/>
    </location>
</feature>
<evidence type="ECO:0000256" key="4">
    <source>
        <dbReference type="ARBA" id="ARBA00007658"/>
    </source>
</evidence>
<comment type="similarity">
    <text evidence="4 21">Belongs to the glycosyl hydrolase 47 family.</text>
</comment>
<keyword evidence="23" id="KW-1185">Reference proteome</keyword>
<keyword evidence="11" id="KW-1133">Transmembrane helix</keyword>
<dbReference type="GO" id="GO:0004571">
    <property type="term" value="F:mannosyl-oligosaccharide 1,2-alpha-mannosidase activity"/>
    <property type="evidence" value="ECO:0007669"/>
    <property type="project" value="UniProtKB-EC"/>
</dbReference>
<dbReference type="VEuPathDB" id="VectorBase:GBRI006688"/>